<dbReference type="InterPro" id="IPR013320">
    <property type="entry name" value="ConA-like_dom_sf"/>
</dbReference>
<reference evidence="1" key="1">
    <citation type="journal article" date="2015" name="Front. Microbiol.">
        <title>Combining genomic sequencing methods to explore viral diversity and reveal potential virus-host interactions.</title>
        <authorList>
            <person name="Chow C.E."/>
            <person name="Winget D.M."/>
            <person name="White R.A.III."/>
            <person name="Hallam S.J."/>
            <person name="Suttle C.A."/>
        </authorList>
    </citation>
    <scope>NUCLEOTIDE SEQUENCE</scope>
    <source>
        <strain evidence="1">H4084988</strain>
    </source>
</reference>
<protein>
    <submittedName>
        <fullName evidence="1">Uncharacterized protein</fullName>
    </submittedName>
</protein>
<sequence>MSKVFESLVNGSLLDPIGGNNGTLTAGVSRGFVQTDKGLALEMDGANTKVVYGDIENIKSIGLWINLDTTTEQILEGSANDKLIHASTGTLTYTDFDNAYIDNVDTNTITTGWHCVVITSTTDVDMSAVTLALNNTSYGKFQCAKVTFWSEDVSTKTRNDFYRDFLNAGQTSPQKRGFTVQKPTDLSRHTDDGLVAAYNMTLVNGQVIDLTGNGNDGTNVGCLPSEDGLVFNGVDSGLTGSLVIATATNATILCRYQRNNTSNNMPILGLSSTNSFSYLRLTNDGRITLETDTNTNTHSETLPSDDLIDHTFAIVVTNGSSQMYFDGIAFGSAGTLTDNLTINRIGRSNSNFWNGTIYNTLKIYNRAVSATEVKDYHNSFILPTLVETFDEGADGIAKLPTDWHKGTGTYKIDQWNVAQGETVTNGGFDTDSDWTKGTGWTISSGKAHANISSGTPILRQNDIGYRVGHRYRVKFTISNLTSGAIKVDLGAGVSSFTASANGSYSEVLMGAVEADLRFYPPASDFVGSIDNVSVVEIDYANDGSGIYYEPIKSGDKYLECTVAGTSGTLSYQGTGTYSWDMFKGGDGNTTTFNFINSLVGAGNRYSIDINSDESVSLEKDGSNLFVTAASYTSINTWYHFDVTVTKAGIRTALMDGIEIVEATGSNPVTDTDYMTSIFTSIDFDAGDRVANFNYKDEIEQ</sequence>
<dbReference type="SUPFAM" id="SSF49899">
    <property type="entry name" value="Concanavalin A-like lectins/glucanases"/>
    <property type="match status" value="1"/>
</dbReference>
<evidence type="ECO:0000313" key="1">
    <source>
        <dbReference type="EMBL" id="AKH47450.1"/>
    </source>
</evidence>
<proteinExistence type="predicted"/>
<name>A0A0F7L6G0_9VIRU</name>
<organism evidence="1">
    <name type="scientific">uncultured marine virus</name>
    <dbReference type="NCBI Taxonomy" id="186617"/>
    <lineage>
        <taxon>Viruses</taxon>
        <taxon>environmental samples</taxon>
    </lineage>
</organism>
<reference evidence="1" key="2">
    <citation type="submission" date="2015-03" db="EMBL/GenBank/DDBJ databases">
        <authorList>
            <person name="Chow C.-E.T."/>
            <person name="Winget D.M."/>
            <person name="White R.A.III."/>
            <person name="Hallam S.J."/>
            <person name="Suttle C.A."/>
        </authorList>
    </citation>
    <scope>NUCLEOTIDE SEQUENCE</scope>
    <source>
        <strain evidence="1">H4084988</strain>
    </source>
</reference>
<accession>A0A0F7L6G0</accession>
<dbReference type="SUPFAM" id="SSF49785">
    <property type="entry name" value="Galactose-binding domain-like"/>
    <property type="match status" value="1"/>
</dbReference>
<dbReference type="EMBL" id="KR029594">
    <property type="protein sequence ID" value="AKH47450.1"/>
    <property type="molecule type" value="Genomic_DNA"/>
</dbReference>
<dbReference type="Gene3D" id="2.60.120.200">
    <property type="match status" value="1"/>
</dbReference>
<dbReference type="InterPro" id="IPR008979">
    <property type="entry name" value="Galactose-bd-like_sf"/>
</dbReference>